<feature type="coiled-coil region" evidence="1">
    <location>
        <begin position="166"/>
        <end position="214"/>
    </location>
</feature>
<protein>
    <submittedName>
        <fullName evidence="3">Uncharacterized protein</fullName>
    </submittedName>
</protein>
<evidence type="ECO:0000256" key="2">
    <source>
        <dbReference type="SAM" id="MobiDB-lite"/>
    </source>
</evidence>
<feature type="region of interest" description="Disordered" evidence="2">
    <location>
        <begin position="115"/>
        <end position="149"/>
    </location>
</feature>
<proteinExistence type="predicted"/>
<name>A0A7J0DDD0_9ERIC</name>
<evidence type="ECO:0000256" key="1">
    <source>
        <dbReference type="SAM" id="Coils"/>
    </source>
</evidence>
<sequence length="224" mass="25005">MTQDELDHLEELCSFLAGVQIRLPEAACQCNAAPSLTEFEREMPNLVTKTFQPGEFYSIKDILCLKLILKCFSLTSPQMASNGGHNAEEKHAVMLAKFNLKKLSKLAKAKCTKAVKTPPTGKKGIHIDERLSKKAKTTRDGAGDGFSSVDQAREMRDGVVIQGITISSMRDEINRAQQTARDFEKSVSELMTDKERSDTALARLEEEVVDLNRDKRTPMSPWRS</sequence>
<dbReference type="EMBL" id="BJWL01000174">
    <property type="protein sequence ID" value="GFS32901.1"/>
    <property type="molecule type" value="Genomic_DNA"/>
</dbReference>
<keyword evidence="1" id="KW-0175">Coiled coil</keyword>
<accession>A0A7J0DDD0</accession>
<comment type="caution">
    <text evidence="3">The sequence shown here is derived from an EMBL/GenBank/DDBJ whole genome shotgun (WGS) entry which is preliminary data.</text>
</comment>
<keyword evidence="4" id="KW-1185">Reference proteome</keyword>
<dbReference type="AlphaFoldDB" id="A0A7J0DDD0"/>
<reference evidence="4" key="1">
    <citation type="submission" date="2019-07" db="EMBL/GenBank/DDBJ databases">
        <title>De Novo Assembly of kiwifruit Actinidia rufa.</title>
        <authorList>
            <person name="Sugita-Konishi S."/>
            <person name="Sato K."/>
            <person name="Mori E."/>
            <person name="Abe Y."/>
            <person name="Kisaki G."/>
            <person name="Hamano K."/>
            <person name="Suezawa K."/>
            <person name="Otani M."/>
            <person name="Fukuda T."/>
            <person name="Manabe T."/>
            <person name="Gomi K."/>
            <person name="Tabuchi M."/>
            <person name="Akimitsu K."/>
            <person name="Kataoka I."/>
        </authorList>
    </citation>
    <scope>NUCLEOTIDE SEQUENCE [LARGE SCALE GENOMIC DNA]</scope>
    <source>
        <strain evidence="4">cv. Fuchu</strain>
    </source>
</reference>
<organism evidence="3 4">
    <name type="scientific">Actinidia rufa</name>
    <dbReference type="NCBI Taxonomy" id="165716"/>
    <lineage>
        <taxon>Eukaryota</taxon>
        <taxon>Viridiplantae</taxon>
        <taxon>Streptophyta</taxon>
        <taxon>Embryophyta</taxon>
        <taxon>Tracheophyta</taxon>
        <taxon>Spermatophyta</taxon>
        <taxon>Magnoliopsida</taxon>
        <taxon>eudicotyledons</taxon>
        <taxon>Gunneridae</taxon>
        <taxon>Pentapetalae</taxon>
        <taxon>asterids</taxon>
        <taxon>Ericales</taxon>
        <taxon>Actinidiaceae</taxon>
        <taxon>Actinidia</taxon>
    </lineage>
</organism>
<evidence type="ECO:0000313" key="3">
    <source>
        <dbReference type="EMBL" id="GFS32901.1"/>
    </source>
</evidence>
<feature type="compositionally biased region" description="Basic and acidic residues" evidence="2">
    <location>
        <begin position="125"/>
        <end position="142"/>
    </location>
</feature>
<evidence type="ECO:0000313" key="4">
    <source>
        <dbReference type="Proteomes" id="UP000585474"/>
    </source>
</evidence>
<gene>
    <name evidence="3" type="ORF">Acr_00g0025240</name>
</gene>
<dbReference type="Proteomes" id="UP000585474">
    <property type="component" value="Unassembled WGS sequence"/>
</dbReference>